<reference evidence="2" key="1">
    <citation type="submission" date="2023-08" db="EMBL/GenBank/DDBJ databases">
        <title>Comparative genomics and taxonomic characterization of three novel marine species of genus Marivirga.</title>
        <authorList>
            <person name="Muhammad N."/>
            <person name="Kim S.-G."/>
        </authorList>
    </citation>
    <scope>NUCLEOTIDE SEQUENCE</scope>
    <source>
        <strain evidence="2">BKB1-2</strain>
    </source>
</reference>
<dbReference type="SUPFAM" id="SSF56601">
    <property type="entry name" value="beta-lactamase/transpeptidase-like"/>
    <property type="match status" value="1"/>
</dbReference>
<evidence type="ECO:0000259" key="1">
    <source>
        <dbReference type="Pfam" id="PF00144"/>
    </source>
</evidence>
<dbReference type="Proteomes" id="UP001232019">
    <property type="component" value="Chromosome"/>
</dbReference>
<accession>A0AA49GF96</accession>
<dbReference type="GO" id="GO:0016787">
    <property type="term" value="F:hydrolase activity"/>
    <property type="evidence" value="ECO:0007669"/>
    <property type="project" value="UniProtKB-KW"/>
</dbReference>
<dbReference type="PANTHER" id="PTHR46825">
    <property type="entry name" value="D-ALANYL-D-ALANINE-CARBOXYPEPTIDASE/ENDOPEPTIDASE AMPH"/>
    <property type="match status" value="1"/>
</dbReference>
<organism evidence="2">
    <name type="scientific">Marivirga arenosa</name>
    <dbReference type="NCBI Taxonomy" id="3059076"/>
    <lineage>
        <taxon>Bacteria</taxon>
        <taxon>Pseudomonadati</taxon>
        <taxon>Bacteroidota</taxon>
        <taxon>Cytophagia</taxon>
        <taxon>Cytophagales</taxon>
        <taxon>Marivirgaceae</taxon>
        <taxon>Marivirga</taxon>
    </lineage>
</organism>
<dbReference type="EMBL" id="CP129968">
    <property type="protein sequence ID" value="WKK82277.1"/>
    <property type="molecule type" value="Genomic_DNA"/>
</dbReference>
<dbReference type="PANTHER" id="PTHR46825:SF7">
    <property type="entry name" value="D-ALANYL-D-ALANINE CARBOXYPEPTIDASE"/>
    <property type="match status" value="1"/>
</dbReference>
<dbReference type="Gene3D" id="3.40.710.10">
    <property type="entry name" value="DD-peptidase/beta-lactamase superfamily"/>
    <property type="match status" value="1"/>
</dbReference>
<evidence type="ECO:0000313" key="2">
    <source>
        <dbReference type="EMBL" id="WKK82277.1"/>
    </source>
</evidence>
<protein>
    <submittedName>
        <fullName evidence="2">Serine hydrolase domain-containing protein</fullName>
        <ecNumber evidence="2">3.1.1.103</ecNumber>
    </submittedName>
</protein>
<proteinExistence type="predicted"/>
<dbReference type="InterPro" id="IPR001466">
    <property type="entry name" value="Beta-lactam-related"/>
</dbReference>
<dbReference type="AlphaFoldDB" id="A0AA49GF96"/>
<dbReference type="KEGG" id="marp:QYS47_09325"/>
<gene>
    <name evidence="2" type="ORF">QYS47_09325</name>
</gene>
<dbReference type="EC" id="3.1.1.103" evidence="2"/>
<name>A0AA49GF96_9BACT</name>
<dbReference type="RefSeq" id="WP_302127830.1">
    <property type="nucleotide sequence ID" value="NZ_CP129968.2"/>
</dbReference>
<sequence>MKNKRNKLIIIRVLLFLGTAISLFFVPWPIVFAWLNPLPDTIQEQVDKASDYGFDGIIVCVNEKGNQSQIYTSGYKNKENKIPTDPNSLFKIASVSKLYQAVAISKLVSDGSLSLKKSLIDYLPELKGRIEYADEITVRMLVQHRSGIPNYTDTYMYWAAPKESAEENLSLVLDRPANFKPDQSYEYSNTNYLLLAKIMSRILGYHSFQYIQKEILNPLNLKDTYSSLEDVNIDEVMSGYYVGYESDLKTDNISSMLATAEDLSKFIRALNDGSVFRNKEEQELYASLYRFNHTGLIPGYQTIAKYHPDIDAVIIQFTNTVNFEGYNWNLSELMYNRVLKIVRKNK</sequence>
<feature type="domain" description="Beta-lactamase-related" evidence="1">
    <location>
        <begin position="42"/>
        <end position="287"/>
    </location>
</feature>
<dbReference type="Pfam" id="PF00144">
    <property type="entry name" value="Beta-lactamase"/>
    <property type="match status" value="1"/>
</dbReference>
<dbReference type="InterPro" id="IPR012338">
    <property type="entry name" value="Beta-lactam/transpept-like"/>
</dbReference>
<keyword evidence="2" id="KW-0378">Hydrolase</keyword>
<dbReference type="InterPro" id="IPR050491">
    <property type="entry name" value="AmpC-like"/>
</dbReference>